<sequence length="129" mass="14820">FVVLGWAGTSLHSTKEGRWLGGSLTRPPRDLTRVHYREMAPLAHEANLTIYFTRTKCYTAEMTVKTGVSDPRKSFPKEVQWIRKIIHVNVHHFKNSAHQIKVSQTVFCRCKTTVNAFSSPCQRSENFTK</sequence>
<accession>A0AAE1GUC5</accession>
<protein>
    <submittedName>
        <fullName evidence="1">Actin-related protein 4</fullName>
    </submittedName>
</protein>
<comment type="caution">
    <text evidence="1">The sequence shown here is derived from an EMBL/GenBank/DDBJ whole genome shotgun (WGS) entry which is preliminary data.</text>
</comment>
<dbReference type="AlphaFoldDB" id="A0AAE1GUC5"/>
<reference evidence="1" key="1">
    <citation type="submission" date="2021-07" db="EMBL/GenBank/DDBJ databases">
        <authorList>
            <person name="Catto M.A."/>
            <person name="Jacobson A."/>
            <person name="Kennedy G."/>
            <person name="Labadie P."/>
            <person name="Hunt B.G."/>
            <person name="Srinivasan R."/>
        </authorList>
    </citation>
    <scope>NUCLEOTIDE SEQUENCE</scope>
    <source>
        <strain evidence="1">PL_HMW_Pooled</strain>
        <tissue evidence="1">Head</tissue>
    </source>
</reference>
<feature type="non-terminal residue" evidence="1">
    <location>
        <position position="1"/>
    </location>
</feature>
<dbReference type="Proteomes" id="UP001219518">
    <property type="component" value="Unassembled WGS sequence"/>
</dbReference>
<organism evidence="1 2">
    <name type="scientific">Frankliniella fusca</name>
    <dbReference type="NCBI Taxonomy" id="407009"/>
    <lineage>
        <taxon>Eukaryota</taxon>
        <taxon>Metazoa</taxon>
        <taxon>Ecdysozoa</taxon>
        <taxon>Arthropoda</taxon>
        <taxon>Hexapoda</taxon>
        <taxon>Insecta</taxon>
        <taxon>Pterygota</taxon>
        <taxon>Neoptera</taxon>
        <taxon>Paraneoptera</taxon>
        <taxon>Thysanoptera</taxon>
        <taxon>Terebrantia</taxon>
        <taxon>Thripoidea</taxon>
        <taxon>Thripidae</taxon>
        <taxon>Frankliniella</taxon>
    </lineage>
</organism>
<dbReference type="EMBL" id="JAHWGI010000102">
    <property type="protein sequence ID" value="KAK3909521.1"/>
    <property type="molecule type" value="Genomic_DNA"/>
</dbReference>
<gene>
    <name evidence="1" type="ORF">KUF71_019544</name>
</gene>
<name>A0AAE1GUC5_9NEOP</name>
<proteinExistence type="predicted"/>
<reference evidence="1" key="2">
    <citation type="journal article" date="2023" name="BMC Genomics">
        <title>Pest status, molecular evolution, and epigenetic factors derived from the genome assembly of Frankliniella fusca, a thysanopteran phytovirus vector.</title>
        <authorList>
            <person name="Catto M.A."/>
            <person name="Labadie P.E."/>
            <person name="Jacobson A.L."/>
            <person name="Kennedy G.G."/>
            <person name="Srinivasan R."/>
            <person name="Hunt B.G."/>
        </authorList>
    </citation>
    <scope>NUCLEOTIDE SEQUENCE</scope>
    <source>
        <strain evidence="1">PL_HMW_Pooled</strain>
    </source>
</reference>
<evidence type="ECO:0000313" key="2">
    <source>
        <dbReference type="Proteomes" id="UP001219518"/>
    </source>
</evidence>
<evidence type="ECO:0000313" key="1">
    <source>
        <dbReference type="EMBL" id="KAK3909521.1"/>
    </source>
</evidence>
<keyword evidence="2" id="KW-1185">Reference proteome</keyword>